<dbReference type="PROSITE" id="PS50110">
    <property type="entry name" value="RESPONSE_REGULATORY"/>
    <property type="match status" value="2"/>
</dbReference>
<evidence type="ECO:0000256" key="5">
    <source>
        <dbReference type="ARBA" id="ARBA00022553"/>
    </source>
</evidence>
<evidence type="ECO:0000259" key="17">
    <source>
        <dbReference type="PROSITE" id="PS50110"/>
    </source>
</evidence>
<dbReference type="SUPFAM" id="SSF55874">
    <property type="entry name" value="ATPase domain of HSP90 chaperone/DNA topoisomerase II/histidine kinase"/>
    <property type="match status" value="1"/>
</dbReference>
<dbReference type="InterPro" id="IPR001789">
    <property type="entry name" value="Sig_transdc_resp-reg_receiver"/>
</dbReference>
<evidence type="ECO:0000256" key="9">
    <source>
        <dbReference type="ARBA" id="ARBA00022777"/>
    </source>
</evidence>
<dbReference type="Gene3D" id="3.40.50.2300">
    <property type="match status" value="2"/>
</dbReference>
<comment type="catalytic activity">
    <reaction evidence="1">
        <text>ATP + protein L-histidine = ADP + protein N-phospho-L-histidine.</text>
        <dbReference type="EC" id="2.7.13.3"/>
    </reaction>
</comment>
<dbReference type="SMART" id="SM00388">
    <property type="entry name" value="HisKA"/>
    <property type="match status" value="1"/>
</dbReference>
<keyword evidence="6" id="KW-0808">Transferase</keyword>
<dbReference type="InterPro" id="IPR003660">
    <property type="entry name" value="HAMP_dom"/>
</dbReference>
<keyword evidence="15" id="KW-0175">Coiled coil</keyword>
<dbReference type="CDD" id="cd16922">
    <property type="entry name" value="HATPase_EvgS-ArcB-TorS-like"/>
    <property type="match status" value="1"/>
</dbReference>
<keyword evidence="12" id="KW-0902">Two-component regulatory system</keyword>
<organism evidence="19 20">
    <name type="scientific">Sediminicurvatus halobius</name>
    <dbReference type="NCBI Taxonomy" id="2182432"/>
    <lineage>
        <taxon>Bacteria</taxon>
        <taxon>Pseudomonadati</taxon>
        <taxon>Pseudomonadota</taxon>
        <taxon>Gammaproteobacteria</taxon>
        <taxon>Chromatiales</taxon>
        <taxon>Ectothiorhodospiraceae</taxon>
        <taxon>Sediminicurvatus</taxon>
    </lineage>
</organism>
<dbReference type="FunFam" id="3.30.565.10:FF:000010">
    <property type="entry name" value="Sensor histidine kinase RcsC"/>
    <property type="match status" value="1"/>
</dbReference>
<evidence type="ECO:0000313" key="19">
    <source>
        <dbReference type="EMBL" id="PWG65501.1"/>
    </source>
</evidence>
<dbReference type="Pfam" id="PF01627">
    <property type="entry name" value="Hpt"/>
    <property type="match status" value="1"/>
</dbReference>
<dbReference type="Gene3D" id="1.20.120.160">
    <property type="entry name" value="HPT domain"/>
    <property type="match status" value="1"/>
</dbReference>
<dbReference type="PRINTS" id="PR00344">
    <property type="entry name" value="BCTRLSENSOR"/>
</dbReference>
<accession>A0A2U2N8H9</accession>
<dbReference type="Gene3D" id="3.30.565.10">
    <property type="entry name" value="Histidine kinase-like ATPase, C-terminal domain"/>
    <property type="match status" value="1"/>
</dbReference>
<evidence type="ECO:0000256" key="11">
    <source>
        <dbReference type="ARBA" id="ARBA00022989"/>
    </source>
</evidence>
<dbReference type="SUPFAM" id="SSF52172">
    <property type="entry name" value="CheY-like"/>
    <property type="match status" value="2"/>
</dbReference>
<keyword evidence="13" id="KW-0472">Membrane</keyword>
<evidence type="ECO:0000256" key="15">
    <source>
        <dbReference type="SAM" id="Coils"/>
    </source>
</evidence>
<evidence type="ECO:0000256" key="13">
    <source>
        <dbReference type="ARBA" id="ARBA00023136"/>
    </source>
</evidence>
<dbReference type="FunFam" id="1.10.287.130:FF:000003">
    <property type="entry name" value="Histidine kinase"/>
    <property type="match status" value="1"/>
</dbReference>
<evidence type="ECO:0000256" key="3">
    <source>
        <dbReference type="ARBA" id="ARBA00012438"/>
    </source>
</evidence>
<evidence type="ECO:0000259" key="16">
    <source>
        <dbReference type="PROSITE" id="PS50109"/>
    </source>
</evidence>
<keyword evidence="7" id="KW-0812">Transmembrane</keyword>
<evidence type="ECO:0000256" key="12">
    <source>
        <dbReference type="ARBA" id="ARBA00023012"/>
    </source>
</evidence>
<dbReference type="Gene3D" id="1.10.287.130">
    <property type="match status" value="1"/>
</dbReference>
<evidence type="ECO:0000256" key="1">
    <source>
        <dbReference type="ARBA" id="ARBA00000085"/>
    </source>
</evidence>
<feature type="domain" description="Histidine kinase" evidence="16">
    <location>
        <begin position="157"/>
        <end position="378"/>
    </location>
</feature>
<dbReference type="PROSITE" id="PS50885">
    <property type="entry name" value="HAMP"/>
    <property type="match status" value="1"/>
</dbReference>
<comment type="subcellular location">
    <subcellularLocation>
        <location evidence="2">Cell membrane</location>
        <topology evidence="2">Multi-pass membrane protein</topology>
    </subcellularLocation>
</comment>
<feature type="coiled-coil region" evidence="15">
    <location>
        <begin position="95"/>
        <end position="147"/>
    </location>
</feature>
<evidence type="ECO:0000256" key="8">
    <source>
        <dbReference type="ARBA" id="ARBA00022741"/>
    </source>
</evidence>
<evidence type="ECO:0000256" key="4">
    <source>
        <dbReference type="ARBA" id="ARBA00022475"/>
    </source>
</evidence>
<dbReference type="EMBL" id="QFFI01000002">
    <property type="protein sequence ID" value="PWG65501.1"/>
    <property type="molecule type" value="Genomic_DNA"/>
</dbReference>
<dbReference type="GO" id="GO:0000155">
    <property type="term" value="F:phosphorelay sensor kinase activity"/>
    <property type="evidence" value="ECO:0007669"/>
    <property type="project" value="InterPro"/>
</dbReference>
<feature type="domain" description="HAMP" evidence="18">
    <location>
        <begin position="59"/>
        <end position="110"/>
    </location>
</feature>
<keyword evidence="11" id="KW-1133">Transmembrane helix</keyword>
<evidence type="ECO:0000256" key="2">
    <source>
        <dbReference type="ARBA" id="ARBA00004651"/>
    </source>
</evidence>
<dbReference type="SMART" id="SM00448">
    <property type="entry name" value="REC"/>
    <property type="match status" value="1"/>
</dbReference>
<dbReference type="SMART" id="SM00387">
    <property type="entry name" value="HATPase_c"/>
    <property type="match status" value="1"/>
</dbReference>
<dbReference type="CDD" id="cd00082">
    <property type="entry name" value="HisKA"/>
    <property type="match status" value="1"/>
</dbReference>
<dbReference type="InterPro" id="IPR036097">
    <property type="entry name" value="HisK_dim/P_sf"/>
</dbReference>
<keyword evidence="8" id="KW-0547">Nucleotide-binding</keyword>
<dbReference type="InterPro" id="IPR008207">
    <property type="entry name" value="Sig_transdc_His_kin_Hpt_dom"/>
</dbReference>
<evidence type="ECO:0000256" key="6">
    <source>
        <dbReference type="ARBA" id="ARBA00022679"/>
    </source>
</evidence>
<reference evidence="19 20" key="1">
    <citation type="submission" date="2018-05" db="EMBL/GenBank/DDBJ databases">
        <title>Spiribacter halobius sp. nov., a moderately halophilic bacterium isolated from marine solar saltern.</title>
        <authorList>
            <person name="Zheng W.-S."/>
            <person name="Lu D.-C."/>
            <person name="Du Z.-J."/>
        </authorList>
    </citation>
    <scope>NUCLEOTIDE SEQUENCE [LARGE SCALE GENOMIC DNA]</scope>
    <source>
        <strain evidence="19 20">E85</strain>
    </source>
</reference>
<evidence type="ECO:0000313" key="20">
    <source>
        <dbReference type="Proteomes" id="UP000245474"/>
    </source>
</evidence>
<dbReference type="Proteomes" id="UP000245474">
    <property type="component" value="Unassembled WGS sequence"/>
</dbReference>
<dbReference type="InterPro" id="IPR004358">
    <property type="entry name" value="Sig_transdc_His_kin-like_C"/>
</dbReference>
<protein>
    <recommendedName>
        <fullName evidence="3">histidine kinase</fullName>
        <ecNumber evidence="3">2.7.13.3</ecNumber>
    </recommendedName>
</protein>
<feature type="domain" description="Response regulatory" evidence="17">
    <location>
        <begin position="535"/>
        <end position="651"/>
    </location>
</feature>
<keyword evidence="20" id="KW-1185">Reference proteome</keyword>
<evidence type="ECO:0000256" key="10">
    <source>
        <dbReference type="ARBA" id="ARBA00022840"/>
    </source>
</evidence>
<comment type="caution">
    <text evidence="14">Lacks conserved residue(s) required for the propagation of feature annotation.</text>
</comment>
<dbReference type="SUPFAM" id="SSF47226">
    <property type="entry name" value="Histidine-containing phosphotransfer domain, HPT domain"/>
    <property type="match status" value="1"/>
</dbReference>
<keyword evidence="4" id="KW-1003">Cell membrane</keyword>
<sequence>MPDTLLASLPRGEAPAWRLVLVPAADGALARVLSAATPPVLIAALLLALAAWLAHRLERRLDNGLARVAEQLAALEAGALETRLQPLRGPFGDLEERLNRMASALEASRRSLRAQVQSTTGELRATLEAVEVQNAELESARQRALEASQVKSEFLANVSHEIRTPINGIVGFADLLAHSPLDAEQRDYVDTIRESCRHLLTIVNDILDFSKIEAGKLVIDHIALDLRDTVEEVLSLLAPAAYGKGLELVHLIYSDVPLKLYGDPLRIRQVLTNLVHNAIKFTPSGRIVVRVMLDEELEGAVRLRITVTDTGIGLSERDQARLFRGFSQADTSLTRRFGGTGLGLIISRKLLEQMGGEIGLQSREGEGTTFWFTLTLPRVSGGDEGEAWISPLAGRQVLLLDEEPMPRLASRHLLEGWDLEVTEAEERRSFLSLATASRRWDLLVIGLSRPQLREGLARGLFPRLAGQRAPVLVLASTVDRSELRMLRQQGAAGALPRAVRRQTVYRELCRLLESSPAEAGRKATAPQAPAADSSHVLVVDDHAVNRKLVTTIARQLGARVAEAADGRQAVDACARERFDVVFMDIQMPGMSGEAAAVEIRRRHGTAAPRLVALTANALRGERERLLAAGMDGCLIKPVTTAEVAAALGRSGADEAADIRLDALREALQAELPAHQQALRAAYRSGDHERLAAECHRLLGAARSCRLATLGAACERAERAVRAEDRVAIPGAIAAVQAAIRDCLTVDPAAGRAS</sequence>
<dbReference type="EC" id="2.7.13.3" evidence="3"/>
<name>A0A2U2N8H9_9GAMM</name>
<dbReference type="PANTHER" id="PTHR45339:SF5">
    <property type="entry name" value="HISTIDINE KINASE"/>
    <property type="match status" value="1"/>
</dbReference>
<keyword evidence="5 14" id="KW-0597">Phosphoprotein</keyword>
<dbReference type="PANTHER" id="PTHR45339">
    <property type="entry name" value="HYBRID SIGNAL TRANSDUCTION HISTIDINE KINASE J"/>
    <property type="match status" value="1"/>
</dbReference>
<feature type="modified residue" description="4-aspartylphosphate" evidence="14">
    <location>
        <position position="584"/>
    </location>
</feature>
<proteinExistence type="predicted"/>
<dbReference type="CDD" id="cd17546">
    <property type="entry name" value="REC_hyHK_CKI1_RcsC-like"/>
    <property type="match status" value="1"/>
</dbReference>
<dbReference type="Pfam" id="PF02518">
    <property type="entry name" value="HATPase_c"/>
    <property type="match status" value="1"/>
</dbReference>
<dbReference type="PROSITE" id="PS50109">
    <property type="entry name" value="HIS_KIN"/>
    <property type="match status" value="1"/>
</dbReference>
<keyword evidence="10" id="KW-0067">ATP-binding</keyword>
<dbReference type="GO" id="GO:0005524">
    <property type="term" value="F:ATP binding"/>
    <property type="evidence" value="ECO:0007669"/>
    <property type="project" value="UniProtKB-KW"/>
</dbReference>
<keyword evidence="9 19" id="KW-0418">Kinase</keyword>
<dbReference type="InterPro" id="IPR003661">
    <property type="entry name" value="HisK_dim/P_dom"/>
</dbReference>
<dbReference type="Pfam" id="PF00072">
    <property type="entry name" value="Response_reg"/>
    <property type="match status" value="1"/>
</dbReference>
<gene>
    <name evidence="19" type="ORF">DEM34_01805</name>
</gene>
<dbReference type="SUPFAM" id="SSF47384">
    <property type="entry name" value="Homodimeric domain of signal transducing histidine kinase"/>
    <property type="match status" value="1"/>
</dbReference>
<dbReference type="InterPro" id="IPR005467">
    <property type="entry name" value="His_kinase_dom"/>
</dbReference>
<comment type="caution">
    <text evidence="19">The sequence shown here is derived from an EMBL/GenBank/DDBJ whole genome shotgun (WGS) entry which is preliminary data.</text>
</comment>
<dbReference type="InterPro" id="IPR011006">
    <property type="entry name" value="CheY-like_superfamily"/>
</dbReference>
<dbReference type="Pfam" id="PF00512">
    <property type="entry name" value="HisKA"/>
    <property type="match status" value="1"/>
</dbReference>
<dbReference type="InterPro" id="IPR003594">
    <property type="entry name" value="HATPase_dom"/>
</dbReference>
<evidence type="ECO:0000256" key="14">
    <source>
        <dbReference type="PROSITE-ProRule" id="PRU00169"/>
    </source>
</evidence>
<dbReference type="AlphaFoldDB" id="A0A2U2N8H9"/>
<dbReference type="InterPro" id="IPR036641">
    <property type="entry name" value="HPT_dom_sf"/>
</dbReference>
<dbReference type="GO" id="GO:0005886">
    <property type="term" value="C:plasma membrane"/>
    <property type="evidence" value="ECO:0007669"/>
    <property type="project" value="UniProtKB-SubCell"/>
</dbReference>
<dbReference type="InterPro" id="IPR036890">
    <property type="entry name" value="HATPase_C_sf"/>
</dbReference>
<feature type="domain" description="Response regulatory" evidence="17">
    <location>
        <begin position="396"/>
        <end position="512"/>
    </location>
</feature>
<evidence type="ECO:0000256" key="7">
    <source>
        <dbReference type="ARBA" id="ARBA00022692"/>
    </source>
</evidence>
<evidence type="ECO:0000259" key="18">
    <source>
        <dbReference type="PROSITE" id="PS50885"/>
    </source>
</evidence>